<organism evidence="1 2">
    <name type="scientific">Gymnopus androsaceus JB14</name>
    <dbReference type="NCBI Taxonomy" id="1447944"/>
    <lineage>
        <taxon>Eukaryota</taxon>
        <taxon>Fungi</taxon>
        <taxon>Dikarya</taxon>
        <taxon>Basidiomycota</taxon>
        <taxon>Agaricomycotina</taxon>
        <taxon>Agaricomycetes</taxon>
        <taxon>Agaricomycetidae</taxon>
        <taxon>Agaricales</taxon>
        <taxon>Marasmiineae</taxon>
        <taxon>Omphalotaceae</taxon>
        <taxon>Gymnopus</taxon>
    </lineage>
</organism>
<protein>
    <submittedName>
        <fullName evidence="1">Uncharacterized protein</fullName>
    </submittedName>
</protein>
<gene>
    <name evidence="1" type="ORF">BT96DRAFT_990547</name>
</gene>
<dbReference type="AlphaFoldDB" id="A0A6A4I2S6"/>
<dbReference type="OrthoDB" id="2976723at2759"/>
<proteinExistence type="predicted"/>
<dbReference type="Proteomes" id="UP000799118">
    <property type="component" value="Unassembled WGS sequence"/>
</dbReference>
<accession>A0A6A4I2S6</accession>
<sequence length="104" mass="11980">MSTADLPEELLQAVLENLAYNPEFIERENPRFRWKYARSELFSLSVVSRQFRRLCLPFLFAYVEIKGKDLRNFSEQCATFASLSGLSLSMTLTHPVETTTNEPA</sequence>
<name>A0A6A4I2S6_9AGAR</name>
<keyword evidence="2" id="KW-1185">Reference proteome</keyword>
<evidence type="ECO:0000313" key="1">
    <source>
        <dbReference type="EMBL" id="KAE9403085.1"/>
    </source>
</evidence>
<dbReference type="EMBL" id="ML769428">
    <property type="protein sequence ID" value="KAE9403085.1"/>
    <property type="molecule type" value="Genomic_DNA"/>
</dbReference>
<evidence type="ECO:0000313" key="2">
    <source>
        <dbReference type="Proteomes" id="UP000799118"/>
    </source>
</evidence>
<reference evidence="1" key="1">
    <citation type="journal article" date="2019" name="Environ. Microbiol.">
        <title>Fungal ecological strategies reflected in gene transcription - a case study of two litter decomposers.</title>
        <authorList>
            <person name="Barbi F."/>
            <person name="Kohler A."/>
            <person name="Barry K."/>
            <person name="Baskaran P."/>
            <person name="Daum C."/>
            <person name="Fauchery L."/>
            <person name="Ihrmark K."/>
            <person name="Kuo A."/>
            <person name="LaButti K."/>
            <person name="Lipzen A."/>
            <person name="Morin E."/>
            <person name="Grigoriev I.V."/>
            <person name="Henrissat B."/>
            <person name="Lindahl B."/>
            <person name="Martin F."/>
        </authorList>
    </citation>
    <scope>NUCLEOTIDE SEQUENCE</scope>
    <source>
        <strain evidence="1">JB14</strain>
    </source>
</reference>